<keyword evidence="7 11" id="KW-0915">Sodium</keyword>
<comment type="similarity">
    <text evidence="11">Belongs to the monovalent cation:proton antiporter 1 (CPA1) transporter (TC 2.A.36) family.</text>
</comment>
<keyword evidence="8 11" id="KW-0406">Ion transport</keyword>
<feature type="transmembrane region" description="Helical" evidence="11">
    <location>
        <begin position="85"/>
        <end position="108"/>
    </location>
</feature>
<evidence type="ECO:0000313" key="14">
    <source>
        <dbReference type="Proteomes" id="UP000030853"/>
    </source>
</evidence>
<organism evidence="13 14">
    <name type="scientific">Pantoea rodasii</name>
    <dbReference type="NCBI Taxonomy" id="1076549"/>
    <lineage>
        <taxon>Bacteria</taxon>
        <taxon>Pseudomonadati</taxon>
        <taxon>Pseudomonadota</taxon>
        <taxon>Gammaproteobacteria</taxon>
        <taxon>Enterobacterales</taxon>
        <taxon>Erwiniaceae</taxon>
        <taxon>Pantoea</taxon>
    </lineage>
</organism>
<dbReference type="InterPro" id="IPR006153">
    <property type="entry name" value="Cation/H_exchanger_TM"/>
</dbReference>
<dbReference type="PANTHER" id="PTHR10110">
    <property type="entry name" value="SODIUM/HYDROGEN EXCHANGER"/>
    <property type="match status" value="1"/>
</dbReference>
<evidence type="ECO:0000256" key="8">
    <source>
        <dbReference type="ARBA" id="ARBA00023065"/>
    </source>
</evidence>
<evidence type="ECO:0000259" key="12">
    <source>
        <dbReference type="Pfam" id="PF00999"/>
    </source>
</evidence>
<evidence type="ECO:0000256" key="7">
    <source>
        <dbReference type="ARBA" id="ARBA00023053"/>
    </source>
</evidence>
<keyword evidence="3 11" id="KW-0050">Antiport</keyword>
<evidence type="ECO:0000256" key="11">
    <source>
        <dbReference type="RuleBase" id="RU366002"/>
    </source>
</evidence>
<dbReference type="PANTHER" id="PTHR10110:SF86">
    <property type="entry name" value="SODIUM_HYDROGEN EXCHANGER 7"/>
    <property type="match status" value="1"/>
</dbReference>
<dbReference type="GO" id="GO:0015386">
    <property type="term" value="F:potassium:proton antiporter activity"/>
    <property type="evidence" value="ECO:0007669"/>
    <property type="project" value="TreeGrafter"/>
</dbReference>
<evidence type="ECO:0000256" key="5">
    <source>
        <dbReference type="ARBA" id="ARBA00022692"/>
    </source>
</evidence>
<feature type="transmembrane region" description="Helical" evidence="11">
    <location>
        <begin position="273"/>
        <end position="294"/>
    </location>
</feature>
<feature type="transmembrane region" description="Helical" evidence="11">
    <location>
        <begin position="185"/>
        <end position="204"/>
    </location>
</feature>
<comment type="caution">
    <text evidence="11">Lacks conserved residue(s) required for the propagation of feature annotation.</text>
</comment>
<keyword evidence="6 11" id="KW-1133">Transmembrane helix</keyword>
<evidence type="ECO:0000256" key="2">
    <source>
        <dbReference type="ARBA" id="ARBA00022448"/>
    </source>
</evidence>
<feature type="transmembrane region" description="Helical" evidence="11">
    <location>
        <begin position="397"/>
        <end position="420"/>
    </location>
</feature>
<name>A0A0B1R3Q8_9GAMM</name>
<evidence type="ECO:0000256" key="10">
    <source>
        <dbReference type="ARBA" id="ARBA00023201"/>
    </source>
</evidence>
<accession>A0A0B1R3Q8</accession>
<gene>
    <name evidence="13" type="ORF">QU24_12710</name>
</gene>
<evidence type="ECO:0000256" key="4">
    <source>
        <dbReference type="ARBA" id="ARBA00022475"/>
    </source>
</evidence>
<dbReference type="GO" id="GO:0015385">
    <property type="term" value="F:sodium:proton antiporter activity"/>
    <property type="evidence" value="ECO:0007669"/>
    <property type="project" value="InterPro"/>
</dbReference>
<evidence type="ECO:0000256" key="9">
    <source>
        <dbReference type="ARBA" id="ARBA00023136"/>
    </source>
</evidence>
<keyword evidence="9 11" id="KW-0472">Membrane</keyword>
<feature type="transmembrane region" description="Helical" evidence="11">
    <location>
        <begin position="157"/>
        <end position="179"/>
    </location>
</feature>
<keyword evidence="5 11" id="KW-0812">Transmembrane</keyword>
<dbReference type="GO" id="GO:0098719">
    <property type="term" value="P:sodium ion import across plasma membrane"/>
    <property type="evidence" value="ECO:0007669"/>
    <property type="project" value="TreeGrafter"/>
</dbReference>
<evidence type="ECO:0000256" key="6">
    <source>
        <dbReference type="ARBA" id="ARBA00022989"/>
    </source>
</evidence>
<feature type="transmembrane region" description="Helical" evidence="11">
    <location>
        <begin position="314"/>
        <end position="337"/>
    </location>
</feature>
<evidence type="ECO:0000313" key="13">
    <source>
        <dbReference type="EMBL" id="KHJ67643.1"/>
    </source>
</evidence>
<dbReference type="InterPro" id="IPR004705">
    <property type="entry name" value="Cation/H_exchanger_CPA1_bac"/>
</dbReference>
<dbReference type="InterPro" id="IPR018422">
    <property type="entry name" value="Cation/H_exchanger_CPA1"/>
</dbReference>
<proteinExistence type="inferred from homology"/>
<dbReference type="GO" id="GO:0051453">
    <property type="term" value="P:regulation of intracellular pH"/>
    <property type="evidence" value="ECO:0007669"/>
    <property type="project" value="TreeGrafter"/>
</dbReference>
<keyword evidence="11" id="KW-0997">Cell inner membrane</keyword>
<feature type="transmembrane region" description="Helical" evidence="11">
    <location>
        <begin position="358"/>
        <end position="385"/>
    </location>
</feature>
<keyword evidence="4" id="KW-1003">Cell membrane</keyword>
<sequence>MEIFFTILIMTLVVSLSGVAARILPFQIPLPLVQIAAGALLAVPSFGLHVDFDPELFLVLFIPPLLFADGWKTPINEFLHHGREIIGLALVLVLITVVGIGYLIYWLVPGIPLIPAFALAAVLSPTDAVALSGIVGEGRIPKKIMSIVQGEALMNDASGLVSLKFAVAVAMGTMVFTWGGASIEFLKVAVGGLIAGVAVCWLYGRSLRLLSRWSGDDPATQTVLLLLLPFASYLIAEHLGVSGILAAVAAGMTITRSGIIRQAPLAMRLRANSVWQMLEFVFNGMVFLMLGLQLPDILETSVAQANADPNVELWMLFTDVALVYVALMLVRFGWLWIMQRTSLRFLKKKPLEFSNYSLRELLIASFAGVRGAITLAGVLSIPLFLSNGEPFPARYELVFIATGVILFSLFVGVILLPILLRGMESTDKSGHRREIQFARAAMANVAIESLHKMEQRLENDTEENIDPELLKEVSLRVIGNLRRRVVGKDEVEQALFAENLERRFRLNALRAERAEVYHLRATQEISNETMQKLLRDLDLLEALLIEKEE</sequence>
<reference evidence="13 14" key="1">
    <citation type="submission" date="2014-11" db="EMBL/GenBank/DDBJ databases">
        <title>Genome sequencing of Pantoea rodasii ND03.</title>
        <authorList>
            <person name="Muhamad Yunos N.Y."/>
            <person name="Chan K.-G."/>
        </authorList>
    </citation>
    <scope>NUCLEOTIDE SEQUENCE [LARGE SCALE GENOMIC DNA]</scope>
    <source>
        <strain evidence="13 14">ND03</strain>
    </source>
</reference>
<dbReference type="AlphaFoldDB" id="A0A0B1R3Q8"/>
<feature type="transmembrane region" description="Helical" evidence="11">
    <location>
        <begin position="114"/>
        <end position="136"/>
    </location>
</feature>
<dbReference type="NCBIfam" id="TIGR00831">
    <property type="entry name" value="a_cpa1"/>
    <property type="match status" value="1"/>
</dbReference>
<keyword evidence="10 11" id="KW-0739">Sodium transport</keyword>
<comment type="subcellular location">
    <subcellularLocation>
        <location evidence="11">Cell inner membrane</location>
        <topology evidence="11">Multi-pass membrane protein</topology>
    </subcellularLocation>
    <subcellularLocation>
        <location evidence="1">Cell membrane</location>
        <topology evidence="1">Multi-pass membrane protein</topology>
    </subcellularLocation>
</comment>
<feature type="domain" description="Cation/H+ exchanger transmembrane" evidence="12">
    <location>
        <begin position="13"/>
        <end position="421"/>
    </location>
</feature>
<protein>
    <submittedName>
        <fullName evidence="13">Sodium:proton antiporter</fullName>
    </submittedName>
</protein>
<keyword evidence="2 11" id="KW-0813">Transport</keyword>
<feature type="transmembrane region" description="Helical" evidence="11">
    <location>
        <begin position="241"/>
        <end position="261"/>
    </location>
</feature>
<dbReference type="Proteomes" id="UP000030853">
    <property type="component" value="Unassembled WGS sequence"/>
</dbReference>
<comment type="caution">
    <text evidence="13">The sequence shown here is derived from an EMBL/GenBank/DDBJ whole genome shotgun (WGS) entry which is preliminary data.</text>
</comment>
<dbReference type="Gene3D" id="6.10.140.1330">
    <property type="match status" value="1"/>
</dbReference>
<dbReference type="Pfam" id="PF00999">
    <property type="entry name" value="Na_H_Exchanger"/>
    <property type="match status" value="1"/>
</dbReference>
<evidence type="ECO:0000256" key="3">
    <source>
        <dbReference type="ARBA" id="ARBA00022449"/>
    </source>
</evidence>
<dbReference type="EMBL" id="JTJJ01000043">
    <property type="protein sequence ID" value="KHJ67643.1"/>
    <property type="molecule type" value="Genomic_DNA"/>
</dbReference>
<dbReference type="RefSeq" id="WP_039331609.1">
    <property type="nucleotide sequence ID" value="NZ_JTJJ01000043.1"/>
</dbReference>
<comment type="function">
    <text evidence="11">Na(+)/H(+) antiporter that extrudes sodium in exchange for external protons.</text>
</comment>
<dbReference type="GO" id="GO:0005886">
    <property type="term" value="C:plasma membrane"/>
    <property type="evidence" value="ECO:0007669"/>
    <property type="project" value="UniProtKB-SubCell"/>
</dbReference>
<evidence type="ECO:0000256" key="1">
    <source>
        <dbReference type="ARBA" id="ARBA00004651"/>
    </source>
</evidence>